<keyword evidence="1" id="KW-0805">Transcription regulation</keyword>
<dbReference type="EMBL" id="CP031194">
    <property type="protein sequence ID" value="AXG79686.1"/>
    <property type="molecule type" value="Genomic_DNA"/>
</dbReference>
<dbReference type="PANTHER" id="PTHR30055">
    <property type="entry name" value="HTH-TYPE TRANSCRIPTIONAL REGULATOR RUTR"/>
    <property type="match status" value="1"/>
</dbReference>
<dbReference type="Pfam" id="PF13305">
    <property type="entry name" value="TetR_C_33"/>
    <property type="match status" value="1"/>
</dbReference>
<evidence type="ECO:0000313" key="8">
    <source>
        <dbReference type="Proteomes" id="UP000253868"/>
    </source>
</evidence>
<reference evidence="8" key="1">
    <citation type="submission" date="2018-07" db="EMBL/GenBank/DDBJ databases">
        <authorList>
            <person name="Zhao J."/>
        </authorList>
    </citation>
    <scope>NUCLEOTIDE SEQUENCE [LARGE SCALE GENOMIC DNA]</scope>
    <source>
        <strain evidence="8">GSSD-12</strain>
    </source>
</reference>
<dbReference type="InterPro" id="IPR025996">
    <property type="entry name" value="MT1864/Rv1816-like_C"/>
</dbReference>
<dbReference type="SUPFAM" id="SSF48498">
    <property type="entry name" value="Tetracyclin repressor-like, C-terminal domain"/>
    <property type="match status" value="1"/>
</dbReference>
<feature type="domain" description="HTH tetR-type" evidence="6">
    <location>
        <begin position="24"/>
        <end position="84"/>
    </location>
</feature>
<dbReference type="Gene3D" id="1.10.357.10">
    <property type="entry name" value="Tetracycline Repressor, domain 2"/>
    <property type="match status" value="1"/>
</dbReference>
<dbReference type="KEGG" id="spad:DVK44_20820"/>
<keyword evidence="8" id="KW-1185">Reference proteome</keyword>
<keyword evidence="2 4" id="KW-0238">DNA-binding</keyword>
<dbReference type="GO" id="GO:0003700">
    <property type="term" value="F:DNA-binding transcription factor activity"/>
    <property type="evidence" value="ECO:0007669"/>
    <property type="project" value="TreeGrafter"/>
</dbReference>
<feature type="DNA-binding region" description="H-T-H motif" evidence="4">
    <location>
        <begin position="47"/>
        <end position="66"/>
    </location>
</feature>
<dbReference type="PANTHER" id="PTHR30055:SF243">
    <property type="entry name" value="HTH-TYPE TRANSCRIPTIONAL REGULATOR RV1816"/>
    <property type="match status" value="1"/>
</dbReference>
<dbReference type="OrthoDB" id="3210322at2"/>
<organism evidence="7 8">
    <name type="scientific">Streptomyces paludis</name>
    <dbReference type="NCBI Taxonomy" id="2282738"/>
    <lineage>
        <taxon>Bacteria</taxon>
        <taxon>Bacillati</taxon>
        <taxon>Actinomycetota</taxon>
        <taxon>Actinomycetes</taxon>
        <taxon>Kitasatosporales</taxon>
        <taxon>Streptomycetaceae</taxon>
        <taxon>Streptomyces</taxon>
    </lineage>
</organism>
<evidence type="ECO:0000256" key="3">
    <source>
        <dbReference type="ARBA" id="ARBA00023163"/>
    </source>
</evidence>
<dbReference type="Proteomes" id="UP000253868">
    <property type="component" value="Chromosome"/>
</dbReference>
<dbReference type="PRINTS" id="PR00455">
    <property type="entry name" value="HTHTETR"/>
</dbReference>
<accession>A0A345HSL2</accession>
<evidence type="ECO:0000256" key="2">
    <source>
        <dbReference type="ARBA" id="ARBA00023125"/>
    </source>
</evidence>
<dbReference type="GO" id="GO:0000976">
    <property type="term" value="F:transcription cis-regulatory region binding"/>
    <property type="evidence" value="ECO:0007669"/>
    <property type="project" value="TreeGrafter"/>
</dbReference>
<feature type="region of interest" description="Disordered" evidence="5">
    <location>
        <begin position="1"/>
        <end position="21"/>
    </location>
</feature>
<dbReference type="AlphaFoldDB" id="A0A345HSL2"/>
<evidence type="ECO:0000259" key="6">
    <source>
        <dbReference type="PROSITE" id="PS50977"/>
    </source>
</evidence>
<dbReference type="PROSITE" id="PS50977">
    <property type="entry name" value="HTH_TETR_2"/>
    <property type="match status" value="1"/>
</dbReference>
<dbReference type="SUPFAM" id="SSF46689">
    <property type="entry name" value="Homeodomain-like"/>
    <property type="match status" value="1"/>
</dbReference>
<gene>
    <name evidence="7" type="ORF">DVK44_20820</name>
</gene>
<dbReference type="InterPro" id="IPR036271">
    <property type="entry name" value="Tet_transcr_reg_TetR-rel_C_sf"/>
</dbReference>
<evidence type="ECO:0000313" key="7">
    <source>
        <dbReference type="EMBL" id="AXG79686.1"/>
    </source>
</evidence>
<dbReference type="InterPro" id="IPR009057">
    <property type="entry name" value="Homeodomain-like_sf"/>
</dbReference>
<dbReference type="RefSeq" id="WP_114661015.1">
    <property type="nucleotide sequence ID" value="NZ_CP031194.1"/>
</dbReference>
<dbReference type="InterPro" id="IPR050109">
    <property type="entry name" value="HTH-type_TetR-like_transc_reg"/>
</dbReference>
<sequence>MPTAAEHVPEPRTAPPSLRQRRRAVAVQEIVDAAERHLAEHGPAALSLRAVARDLGMTVQALYHYFPSRNALVTVLITKGYDDLTEAVRAAVDAVAGDTAPGDSVAVVTATGDTAVLPRFVVAALGYRQWAVDHPERFQLLYGTPLRSYEAPAEGPTTQATRRMGALFQNELFAGRTTAQLAAAGPFTLSPPLRSHLERLSPQGPDALPPAAASLFLSAWGHLHGLVTLEVFGHTAFIGSHQAEIFQTSMLTMLEDIHHRIPGPAGPTGR</sequence>
<evidence type="ECO:0000256" key="5">
    <source>
        <dbReference type="SAM" id="MobiDB-lite"/>
    </source>
</evidence>
<dbReference type="InterPro" id="IPR001647">
    <property type="entry name" value="HTH_TetR"/>
</dbReference>
<name>A0A345HSL2_9ACTN</name>
<proteinExistence type="predicted"/>
<dbReference type="Pfam" id="PF00440">
    <property type="entry name" value="TetR_N"/>
    <property type="match status" value="1"/>
</dbReference>
<evidence type="ECO:0000256" key="1">
    <source>
        <dbReference type="ARBA" id="ARBA00023015"/>
    </source>
</evidence>
<keyword evidence="3" id="KW-0804">Transcription</keyword>
<evidence type="ECO:0000256" key="4">
    <source>
        <dbReference type="PROSITE-ProRule" id="PRU00335"/>
    </source>
</evidence>
<protein>
    <submittedName>
        <fullName evidence="7">TetR/AcrR family transcriptional regulator</fullName>
    </submittedName>
</protein>